<dbReference type="InterPro" id="IPR002890">
    <property type="entry name" value="MG2"/>
</dbReference>
<dbReference type="Gene3D" id="1.25.40.10">
    <property type="entry name" value="Tetratricopeptide repeat domain"/>
    <property type="match status" value="1"/>
</dbReference>
<dbReference type="InterPro" id="IPR019734">
    <property type="entry name" value="TPR_rpt"/>
</dbReference>
<feature type="repeat" description="TPR" evidence="2">
    <location>
        <begin position="282"/>
        <end position="315"/>
    </location>
</feature>
<sequence length="1986" mass="228165">MESIYLLHPFRKKMLIFSRYLASYYMKRYIWLLLTCLPIWGFSQELKPGKVETKWNEVERLIAIKNFTQTLPILADIKAEARRSGNQAEWVRAFLAEGKVLEVNQSEDSAFLRIQKHFEDNIRIAEKLDKSVLQNFYALYLFSNINRYASKSQNKFVAKDAKGKIGMIDSIFRLSISDVNSLSAEPIARWKGLFVETRNMSLNPTLYHFLGYQYLDFLNTLKATNAADKDKLKKQLLAISTKNDYSDASSYIMSYGWKWNNIEEQEGDYLKHIKTYKSDYNAFLLYRLAASFNDIGKKTKAITYLEQALKEYPKSPWISNVDNLTREIKKAFIRLNYKRTAPTDEYVPFQVNHTNVDTLYIRIYNTSPTPKGVKDFTVKYDSASYQTTVNAPVVYEEQVALKAFKDYTTHNTIYKINPLKAGTYTILIGNNKSFQDNGRDRDVAVSQLIISDAFLSGSINIKPQNEFVYTGLLLNRKTGAPYANEMVELYQLRNKALPKLITQLKTNAAGEFNYKSTYSPKNAAYLHNHMLLLHGEKAMIPLDKQQNNVYYEDRITSVEESNKRTNMRALTLLDRAIYRPGQKVYFKTILYDDHVEQGKVLEKQNVKIYLQDANRQKIDSISLTTNLFGSVHASFQLPSKSLSGNYNLLVFHDSKQLDQQYFQVEEYKRPTFEVTFEPNKFTYTSKDTAVFIGKAESLSGVSLIGAAVKYKVSFYNAKEGKDIVHSDSTTTVDAKGNFTIRVPLMDRQFSGLKDYVLVYQAEVINQTGEMQMASGGYTYSSRPWQLQIQVPNLMEEKKWRDVTILKQNQNGFPLKFSGKVNIYKLEQASLPLTDEYRGSFGRAEYHLLSKDLYSKYFPLYFDPASLEKEEKKTKIASYDFDNADTSKIILDSLQFDWGRYQIEAISIQEGDTVRAISFTSLYRSKDKKLSDQQFFSYQLDKVKYKIGDQVTINMQTDVKNARKLLLFRERASQKLETKVLSWKDGRIAYQFVLTEQDVVGQLQLNALFLVDNKMTLSQIVIPISQQNKELTIRTKTFRDKITPGQKEKWSFTVKQEDKPIATEVLATMYDASLDAFASHAFGSFQFRYPYYPRSNNYYIINAFQQQTYSGNIFTSNFYGVYTDNRRDEIYNYDLLSTRQGYGENSLERDAKYEELIDEQAYRTTAIMYDELRDPSLLREVLQTRARGVSVVAKQSSPLPASALMYEPPVEADANAEYMVVNEEVAHFGIGAMEVGSSAMDLPADKHLQHIKARTNLQETAFFYPNLYTDEAGNISFEFDSPEALTKWKLLLFAHDQHLASASGTYFTQTQKQLMLRPNIPRYFRTNDQLTIKAQIQNLSKERIEGNTKIELIDPRNNQVVSTAFQVDSVLKNFSVKPSNNSTVEWSLKIPAEYPTIQIRIVAAGGEFSDGEIVEIPVLPNKILIGDTETIVLKAGESKNFTVKGSAKDNLMGRIQVQSNPILEILSALDYLKNYPYECNEQLSSKWFGLKMAQYIQLHYPAVTDYFKKLDVDTKKGRLEENSSLNEFKMEEMPWLRDIQGDAERLKKIAAFFGTDIQAEINAVEQKIRNNQSTDGSFSWFDGGQANTEISIRMLEIIGKVLYLDKSLVNSDIRAMASKLTQYLDRDPAIFSPKASTDMGIDYLFARRYWTEFNPIPKDSLQLLQRKLVNSSLSSAGRSAGLAAKTWIVSQIFGQGKQSMEIKNRLDQEAVIDVQKGMYWKSNVNQYNKISLQSYLVEAYKINNPAQLNQVTQWIYYNKQVNHWYNTWMTVDAIYALLLANNPKDFVIENTLQISINNKKAELSNTVLGEVSKQFDKVDLQTDLDIQVQNHNERTVYGAVVHQYFADLDQIKSSTNALSVQKVYLVERKGQWVESKEAKLGERIKVRITVINDEQMQYIHLKDSRPAGVEPVYSPSGYQWRKNYYFSSKDASTNYFMDRLSKGRSIYEYEVKANNLGTFSSGITTIESMYDPAVNARSTNTVLSIVP</sequence>
<dbReference type="PANTHER" id="PTHR40094">
    <property type="entry name" value="ALPHA-2-MACROGLOBULIN HOMOLOG"/>
    <property type="match status" value="1"/>
</dbReference>
<dbReference type="Proteomes" id="UP000286246">
    <property type="component" value="Unassembled WGS sequence"/>
</dbReference>
<evidence type="ECO:0000256" key="1">
    <source>
        <dbReference type="ARBA" id="ARBA00010556"/>
    </source>
</evidence>
<dbReference type="Pfam" id="PF00207">
    <property type="entry name" value="A2M"/>
    <property type="match status" value="1"/>
</dbReference>
<protein>
    <submittedName>
        <fullName evidence="4">Alpha-2-macroglobulin family protein</fullName>
    </submittedName>
</protein>
<evidence type="ECO:0000313" key="4">
    <source>
        <dbReference type="EMBL" id="RKE56201.1"/>
    </source>
</evidence>
<gene>
    <name evidence="4" type="ORF">DFQ12_1054</name>
</gene>
<dbReference type="Gene3D" id="1.50.10.20">
    <property type="match status" value="1"/>
</dbReference>
<comment type="caution">
    <text evidence="4">The sequence shown here is derived from an EMBL/GenBank/DDBJ whole genome shotgun (WGS) entry which is preliminary data.</text>
</comment>
<evidence type="ECO:0000313" key="5">
    <source>
        <dbReference type="Proteomes" id="UP000286246"/>
    </source>
</evidence>
<keyword evidence="5" id="KW-1185">Reference proteome</keyword>
<reference evidence="4 5" key="1">
    <citation type="submission" date="2018-09" db="EMBL/GenBank/DDBJ databases">
        <title>Genomic Encyclopedia of Type Strains, Phase III (KMG-III): the genomes of soil and plant-associated and newly described type strains.</title>
        <authorList>
            <person name="Whitman W."/>
        </authorList>
    </citation>
    <scope>NUCLEOTIDE SEQUENCE [LARGE SCALE GENOMIC DNA]</scope>
    <source>
        <strain evidence="4 5">CECT 7938</strain>
    </source>
</reference>
<accession>A0A420BHI4</accession>
<dbReference type="Pfam" id="PF17973">
    <property type="entry name" value="bMG10"/>
    <property type="match status" value="1"/>
</dbReference>
<dbReference type="Pfam" id="PF01835">
    <property type="entry name" value="MG2"/>
    <property type="match status" value="1"/>
</dbReference>
<dbReference type="InterPro" id="IPR051802">
    <property type="entry name" value="YfhM-like"/>
</dbReference>
<dbReference type="SMART" id="SM01360">
    <property type="entry name" value="A2M"/>
    <property type="match status" value="1"/>
</dbReference>
<evidence type="ECO:0000256" key="2">
    <source>
        <dbReference type="PROSITE-ProRule" id="PRU00339"/>
    </source>
</evidence>
<organism evidence="4 5">
    <name type="scientific">Sphingobacterium detergens</name>
    <dbReference type="NCBI Taxonomy" id="1145106"/>
    <lineage>
        <taxon>Bacteria</taxon>
        <taxon>Pseudomonadati</taxon>
        <taxon>Bacteroidota</taxon>
        <taxon>Sphingobacteriia</taxon>
        <taxon>Sphingobacteriales</taxon>
        <taxon>Sphingobacteriaceae</taxon>
        <taxon>Sphingobacterium</taxon>
    </lineage>
</organism>
<dbReference type="SUPFAM" id="SSF48452">
    <property type="entry name" value="TPR-like"/>
    <property type="match status" value="1"/>
</dbReference>
<comment type="similarity">
    <text evidence="1">Belongs to the protease inhibitor I39 (alpha-2-macroglobulin) family. Bacterial alpha-2-macroglobulin subfamily.</text>
</comment>
<dbReference type="EMBL" id="RAPY01000001">
    <property type="protein sequence ID" value="RKE56201.1"/>
    <property type="molecule type" value="Genomic_DNA"/>
</dbReference>
<dbReference type="PROSITE" id="PS50005">
    <property type="entry name" value="TPR"/>
    <property type="match status" value="1"/>
</dbReference>
<dbReference type="PANTHER" id="PTHR40094:SF1">
    <property type="entry name" value="UBIQUITIN DOMAIN-CONTAINING PROTEIN"/>
    <property type="match status" value="1"/>
</dbReference>
<name>A0A420BHI4_SPHD1</name>
<dbReference type="Gene3D" id="2.60.40.1930">
    <property type="match status" value="1"/>
</dbReference>
<dbReference type="InterPro" id="IPR011990">
    <property type="entry name" value="TPR-like_helical_dom_sf"/>
</dbReference>
<keyword evidence="2" id="KW-0802">TPR repeat</keyword>
<dbReference type="GO" id="GO:0004866">
    <property type="term" value="F:endopeptidase inhibitor activity"/>
    <property type="evidence" value="ECO:0007669"/>
    <property type="project" value="InterPro"/>
</dbReference>
<dbReference type="InterPro" id="IPR041246">
    <property type="entry name" value="Bact_MG10"/>
</dbReference>
<proteinExistence type="inferred from homology"/>
<dbReference type="InterPro" id="IPR001599">
    <property type="entry name" value="Macroglobln_a2"/>
</dbReference>
<dbReference type="OrthoDB" id="9767116at2"/>
<evidence type="ECO:0000259" key="3">
    <source>
        <dbReference type="SMART" id="SM01360"/>
    </source>
</evidence>
<feature type="domain" description="Alpha-2-macroglobulin" evidence="3">
    <location>
        <begin position="1259"/>
        <end position="1349"/>
    </location>
</feature>